<dbReference type="InterPro" id="IPR035234">
    <property type="entry name" value="IgGFc-bd_N"/>
</dbReference>
<reference evidence="3 6" key="1">
    <citation type="submission" date="2016-11" db="EMBL/GenBank/DDBJ databases">
        <title>Whole genomes of Flavobacteriaceae.</title>
        <authorList>
            <person name="Stine C."/>
            <person name="Li C."/>
            <person name="Tadesse D."/>
        </authorList>
    </citation>
    <scope>NUCLEOTIDE SEQUENCE [LARGE SCALE GENOMIC DNA]</scope>
    <source>
        <strain evidence="3 6">DSM 21068</strain>
    </source>
</reference>
<dbReference type="InterPro" id="IPR026341">
    <property type="entry name" value="T9SS_type_B"/>
</dbReference>
<feature type="signal peptide" evidence="1">
    <location>
        <begin position="1"/>
        <end position="18"/>
    </location>
</feature>
<keyword evidence="6" id="KW-1185">Reference proteome</keyword>
<evidence type="ECO:0000313" key="3">
    <source>
        <dbReference type="EMBL" id="PQA92183.1"/>
    </source>
</evidence>
<evidence type="ECO:0000313" key="4">
    <source>
        <dbReference type="EMBL" id="SIS96068.1"/>
    </source>
</evidence>
<gene>
    <name evidence="3" type="ORF">B0A70_11200</name>
    <name evidence="4" type="ORF">SAMN05421796_107145</name>
</gene>
<evidence type="ECO:0000313" key="6">
    <source>
        <dbReference type="Proteomes" id="UP000238314"/>
    </source>
</evidence>
<protein>
    <submittedName>
        <fullName evidence="4">Gliding motility-associated C-terminal domain-containing protein</fullName>
    </submittedName>
</protein>
<dbReference type="Pfam" id="PF13585">
    <property type="entry name" value="CHU_C"/>
    <property type="match status" value="1"/>
</dbReference>
<reference evidence="4" key="3">
    <citation type="submission" date="2017-01" db="EMBL/GenBank/DDBJ databases">
        <authorList>
            <person name="Mah S.A."/>
            <person name="Swanson W.J."/>
            <person name="Moy G.W."/>
            <person name="Vacquier V.D."/>
        </authorList>
    </citation>
    <scope>NUCLEOTIDE SEQUENCE [LARGE SCALE GENOMIC DNA]</scope>
    <source>
        <strain evidence="4">DSM 21068</strain>
    </source>
</reference>
<dbReference type="Proteomes" id="UP000238314">
    <property type="component" value="Unassembled WGS sequence"/>
</dbReference>
<feature type="chain" id="PRO_5044563895" evidence="1">
    <location>
        <begin position="19"/>
        <end position="1380"/>
    </location>
</feature>
<feature type="domain" description="IgGFc-binding protein N-terminal" evidence="2">
    <location>
        <begin position="129"/>
        <end position="432"/>
    </location>
</feature>
<dbReference type="NCBIfam" id="TIGR04131">
    <property type="entry name" value="Bac_Flav_CTERM"/>
    <property type="match status" value="1"/>
</dbReference>
<dbReference type="STRING" id="551459.SAMN05421796_107145"/>
<dbReference type="OrthoDB" id="9765926at2"/>
<organism evidence="4 5">
    <name type="scientific">Chryseobacterium piscicola</name>
    <dbReference type="NCBI Taxonomy" id="551459"/>
    <lineage>
        <taxon>Bacteria</taxon>
        <taxon>Pseudomonadati</taxon>
        <taxon>Bacteroidota</taxon>
        <taxon>Flavobacteriia</taxon>
        <taxon>Flavobacteriales</taxon>
        <taxon>Weeksellaceae</taxon>
        <taxon>Chryseobacterium group</taxon>
        <taxon>Chryseobacterium</taxon>
    </lineage>
</organism>
<evidence type="ECO:0000259" key="2">
    <source>
        <dbReference type="Pfam" id="PF17517"/>
    </source>
</evidence>
<dbReference type="EMBL" id="MUGO01000016">
    <property type="protein sequence ID" value="PQA92183.1"/>
    <property type="molecule type" value="Genomic_DNA"/>
</dbReference>
<dbReference type="Proteomes" id="UP000186246">
    <property type="component" value="Unassembled WGS sequence"/>
</dbReference>
<accession>A0A1N7NCS2</accession>
<proteinExistence type="predicted"/>
<name>A0A1N7NCS2_9FLAO</name>
<reference evidence="5" key="2">
    <citation type="submission" date="2017-01" db="EMBL/GenBank/DDBJ databases">
        <authorList>
            <person name="Varghese N."/>
            <person name="Submissions S."/>
        </authorList>
    </citation>
    <scope>NUCLEOTIDE SEQUENCE [LARGE SCALE GENOMIC DNA]</scope>
    <source>
        <strain evidence="5">DSM 21068</strain>
    </source>
</reference>
<dbReference type="Pfam" id="PF17517">
    <property type="entry name" value="IgGFc_binding"/>
    <property type="match status" value="1"/>
</dbReference>
<keyword evidence="1" id="KW-0732">Signal</keyword>
<dbReference type="RefSeq" id="WP_076452190.1">
    <property type="nucleotide sequence ID" value="NZ_FTOJ01000007.1"/>
</dbReference>
<evidence type="ECO:0000313" key="5">
    <source>
        <dbReference type="Proteomes" id="UP000186246"/>
    </source>
</evidence>
<sequence>MKKFLLGIFTFLCLSVNAQLDTDHWFAPMVARAGTGNLQSFLYLSTNETTPFSVQIYNNNTVISTVQVSKNNPAEVAIPESYMFTSNNADLFTPNSMGLFVKGSKKFFANFRFSVTNHAEIITSKGLAGLGTKFYAAIVPITGTQSFVNAMIGVTATEDNTTVVISGYNPNVLFSDGSSSTSKTAILNKGQSYIVEAISTDAQENLTGLVGAKIESNKPISVTNGNFNGIYTNNNFSNNDILMDQAVAVDKLGKDFAVVKGNGTIGSGMETALIIATENNTTFTINGIASGVNLNAGQYYMVPSTSYTNQGNGVSNMGITANKNIYLYQLLAGASSGSEYATGGLNFIPPLSCFMPNKIDEIAQINKIGNGTYNTKLNIITQTGATVTINGSAVAAATGPYPIPGNTNWVTYSIPNVTGNITVNSTKSVTAGIAAGSGAVGYGGYFAGFSSVPAITKTGDCFLGIILQVDNSYDLYQWFLNGIAISGATSYSINPELYGAGNYTCQITKNNCETKLTAVYSYTICPPIPTATFTIGSCKTKQINPAFTVSTQSIIPSSVTIVQVPTTGTASVNAATGQITYTPNAGLTADASDLFIYSVQGNGNPADIEYFKVIINIDVVQVTNTTLSSCSNANGTGTFNLTTAVITTDLGTTTTYYTDPGLNTLISNATSYLSLPSTVYANVTSQYGCSKVAQIILTVNTSPNINTTNFNANFCDDNLDGIIPVNFTTVSPQIVTNSANFIVKYYLTQLDATAGNNTNLPTNWTYTTNTTVYVRVESTNGCPPAFGQINFTIGAKIPLLTQDYSTLICDTNWDGTETVNLNNFKNNFSTDPAVSLAFYNTLANAQNNVNAINASQTIAPSQIFYVRFQSTSECPIVAKLTVTLDQITTSNASLTACATTNGTAIFNLNNANITTTAGTTVTFFADATLTTPITTPATYPSLGGTVYANVTSAFGCSKVAQITLVVNPLPNINTTNFNGALCDDNLDGVVNVDFSTISPQIVTNSGSFIIKYYLTAAAATAGGNNNLANNWTYTANTTVYVRVESANGCTPAFGQINFTIGGKITLLTTNVITQVCDSDLSGSESINLNDYKNLFTPNPAVSLTFHLSLANAQSGTNPISGVQNITGISTFFVRFTSATACPNVAQISISLKSGKKSTLLKDQIVCPGQRTILDAGTGFTSYLWNTGATTQSINVGAGNYYVDLSFNGCVYRQNVIVTDATLPTITSIVVTAGTATINVNGGTPPYLYSINGFDYQASNIFTGLTRGPYKAYVKSADGCEPVVKDFLIINLLNAITPNGDGHNDVLDYTDLNIKQNVSIEVVDRYGTPVYRSTSNNYKWDGKVGNRNLSTGTYWYIIKWTEPDTKLPVSYSGWLLIKNRE</sequence>
<evidence type="ECO:0000256" key="1">
    <source>
        <dbReference type="SAM" id="SignalP"/>
    </source>
</evidence>
<dbReference type="EMBL" id="FTOJ01000007">
    <property type="protein sequence ID" value="SIS96068.1"/>
    <property type="molecule type" value="Genomic_DNA"/>
</dbReference>